<dbReference type="GeneID" id="61114511"/>
<evidence type="ECO:0000256" key="1">
    <source>
        <dbReference type="SAM" id="Coils"/>
    </source>
</evidence>
<organism evidence="2 3">
    <name type="scientific">Leptospira weilii str. 2006001853</name>
    <dbReference type="NCBI Taxonomy" id="1001589"/>
    <lineage>
        <taxon>Bacteria</taxon>
        <taxon>Pseudomonadati</taxon>
        <taxon>Spirochaetota</taxon>
        <taxon>Spirochaetia</taxon>
        <taxon>Leptospirales</taxon>
        <taxon>Leptospiraceae</taxon>
        <taxon>Leptospira</taxon>
    </lineage>
</organism>
<keyword evidence="1" id="KW-0175">Coiled coil</keyword>
<dbReference type="EMBL" id="AFLV02000048">
    <property type="protein sequence ID" value="EKR64289.1"/>
    <property type="molecule type" value="Genomic_DNA"/>
</dbReference>
<dbReference type="Proteomes" id="UP000001338">
    <property type="component" value="Unassembled WGS sequence"/>
</dbReference>
<name>A0A828Z052_9LEPT</name>
<dbReference type="RefSeq" id="WP_004499724.1">
    <property type="nucleotide sequence ID" value="NZ_AFLV02000048.1"/>
</dbReference>
<feature type="coiled-coil region" evidence="1">
    <location>
        <begin position="171"/>
        <end position="198"/>
    </location>
</feature>
<gene>
    <name evidence="2" type="ORF">LEP1GSC036_3639</name>
</gene>
<reference evidence="2 3" key="1">
    <citation type="submission" date="2012-10" db="EMBL/GenBank/DDBJ databases">
        <authorList>
            <person name="Harkins D.M."/>
            <person name="Durkin A.S."/>
            <person name="Brinkac L.M."/>
            <person name="Haft D.H."/>
            <person name="Selengut J.D."/>
            <person name="Sanka R."/>
            <person name="DePew J."/>
            <person name="Purushe J."/>
            <person name="Whelen A.C."/>
            <person name="Vinetz J.M."/>
            <person name="Sutton G.G."/>
            <person name="Nierman W.C."/>
            <person name="Fouts D.E."/>
        </authorList>
    </citation>
    <scope>NUCLEOTIDE SEQUENCE [LARGE SCALE GENOMIC DNA]</scope>
    <source>
        <strain evidence="2 3">2006001853</strain>
    </source>
</reference>
<evidence type="ECO:0000313" key="3">
    <source>
        <dbReference type="Proteomes" id="UP000001338"/>
    </source>
</evidence>
<evidence type="ECO:0000313" key="2">
    <source>
        <dbReference type="EMBL" id="EKR64289.1"/>
    </source>
</evidence>
<comment type="caution">
    <text evidence="2">The sequence shown here is derived from an EMBL/GenBank/DDBJ whole genome shotgun (WGS) entry which is preliminary data.</text>
</comment>
<sequence>MKSRIQDYLRIGLSARHNPTSQKVYFPLIHIVVEEVYYEESAIKYYATCLEYSQGYESDAPQEAVAGIINLMFEYFFTSIKKLGYESLFDCVEEPVNEELWGKVRRFLAEKYSESLNFVQKSFENASREELVELGKKIQDPLSVGEYISKDEHDKISSEKDKELKRKDELIKKILSILEEREKKIKELTKSNNALKNGLEGQQEWAEARPKIHSLSLQGV</sequence>
<accession>A0A828Z052</accession>
<dbReference type="AlphaFoldDB" id="A0A828Z052"/>
<proteinExistence type="predicted"/>
<protein>
    <submittedName>
        <fullName evidence="2">Uncharacterized protein</fullName>
    </submittedName>
</protein>